<feature type="domain" description="DUF6589" evidence="2">
    <location>
        <begin position="431"/>
        <end position="885"/>
    </location>
</feature>
<name>A0A074RUW9_9AGAM</name>
<dbReference type="OrthoDB" id="3240429at2759"/>
<dbReference type="AlphaFoldDB" id="A0A074RUW9"/>
<evidence type="ECO:0000256" key="1">
    <source>
        <dbReference type="SAM" id="MobiDB-lite"/>
    </source>
</evidence>
<feature type="compositionally biased region" description="Low complexity" evidence="1">
    <location>
        <begin position="245"/>
        <end position="269"/>
    </location>
</feature>
<proteinExistence type="predicted"/>
<dbReference type="STRING" id="1423351.A0A074RUW9"/>
<dbReference type="Pfam" id="PF20231">
    <property type="entry name" value="DUF6589"/>
    <property type="match status" value="1"/>
</dbReference>
<gene>
    <name evidence="3" type="ORF">V565_124400</name>
</gene>
<keyword evidence="4" id="KW-1185">Reference proteome</keyword>
<dbReference type="HOGENOM" id="CLU_006728_1_0_1"/>
<evidence type="ECO:0000259" key="2">
    <source>
        <dbReference type="Pfam" id="PF20231"/>
    </source>
</evidence>
<evidence type="ECO:0000313" key="3">
    <source>
        <dbReference type="EMBL" id="KEP48443.1"/>
    </source>
</evidence>
<dbReference type="Proteomes" id="UP000027456">
    <property type="component" value="Unassembled WGS sequence"/>
</dbReference>
<feature type="region of interest" description="Disordered" evidence="1">
    <location>
        <begin position="1"/>
        <end position="26"/>
    </location>
</feature>
<feature type="compositionally biased region" description="Polar residues" evidence="1">
    <location>
        <begin position="1"/>
        <end position="16"/>
    </location>
</feature>
<reference evidence="3 4" key="1">
    <citation type="submission" date="2013-12" db="EMBL/GenBank/DDBJ databases">
        <authorList>
            <person name="Cubeta M."/>
            <person name="Pakala S."/>
            <person name="Fedorova N."/>
            <person name="Thomas E."/>
            <person name="Dean R."/>
            <person name="Jabaji S."/>
            <person name="Neate S."/>
            <person name="Toda T."/>
            <person name="Tavantzis S."/>
            <person name="Vilgalys R."/>
            <person name="Bharathan N."/>
            <person name="Pakala S."/>
            <person name="Losada L.S."/>
            <person name="Zafar N."/>
            <person name="Nierman W."/>
        </authorList>
    </citation>
    <scope>NUCLEOTIDE SEQUENCE [LARGE SCALE GENOMIC DNA]</scope>
    <source>
        <strain evidence="3 4">123E</strain>
    </source>
</reference>
<protein>
    <recommendedName>
        <fullName evidence="2">DUF6589 domain-containing protein</fullName>
    </recommendedName>
</protein>
<accession>A0A074RUW9</accession>
<feature type="region of interest" description="Disordered" evidence="1">
    <location>
        <begin position="240"/>
        <end position="269"/>
    </location>
</feature>
<feature type="region of interest" description="Disordered" evidence="1">
    <location>
        <begin position="943"/>
        <end position="968"/>
    </location>
</feature>
<sequence length="968" mass="108646">MSPSAGTSTLASNTGTGVEDSDSLSNSADVRRNINRTNELLLKIREYNRFSLGDFLATMFIHSEKLDPSARNLVSRWLNGDSRRGTRPAEIVDAMYRNKYSYTHVNHIVRTADFNALSIPEKSSSARSAGATSFLPSSSINAEGNTSNSDEKRLHNAREGLEEWAARLIIWFVDREATALEGALDPAEAPTWSQIEKFSLTKERPTMKNKAPILWAVLCAVAYSKRRVARKLRLTKGMAVQMERSTSNSSSNSASSGSSGSSNTSGLSSLSPAERVRIKAMEQAEMATVIAIYILIGFRNKMVGFFRTFTGVALFASNIHKSVFHVLGRMRISRSYSSIRHYLERLPEAAKVDLKALGQRAFDSMQDDCQDPEFFIFNFDNINQYVIPRTETIGNKSMMKNGTAATAIVMEDVPKGAFKREPYIRNIQEGRRRNLTVEALYKEIDGEHRAKIGTATIMRILVKHIGGLHSLRKLVEQLYKDPTICALRHLWLRKTRVLSYGTSGINEALVEGASDVLDDLCEQSGMDPEWFEILLILVGSDQLTVDRIRKAINHLDQEESIYHSKSWAVPLIQPWHMGWAYLKSIFRIHWFEATGKSTLGFRRSSSVLGRNPNPEDYYSAEDAVVTVFETMVLSAARYVLLLLSILERYFDPDGPLCDMQYFSSLARRIYDEYMTTDAYHSALSDPTSTEPSAADIKHILKLKMQKIQQNLDKSEGFLAGSSHTGSTEDAPTLLTGDQALANGKLFMRDTLEFIEFTSAMEEGDTGRLFKVMDTILFSFWGSKSTNYGSELLEMVCKMLYEYPAPLKEAILNNYLVNPSGLPGKWQAGDFLQEHFNKDIKRIFDHKSAGFDDKFMRESISLNIPGFSRAKDQLLEILHLARTGKRRTDAKKHQDINVLGAHFEDEHLFDFTPGRTQPYQAVDMVATGKTRMEEGALKSFLDRTLNDPGAVADPSADDETQVAATQTHD</sequence>
<dbReference type="EMBL" id="AZST01000512">
    <property type="protein sequence ID" value="KEP48443.1"/>
    <property type="molecule type" value="Genomic_DNA"/>
</dbReference>
<organism evidence="3 4">
    <name type="scientific">Rhizoctonia solani 123E</name>
    <dbReference type="NCBI Taxonomy" id="1423351"/>
    <lineage>
        <taxon>Eukaryota</taxon>
        <taxon>Fungi</taxon>
        <taxon>Dikarya</taxon>
        <taxon>Basidiomycota</taxon>
        <taxon>Agaricomycotina</taxon>
        <taxon>Agaricomycetes</taxon>
        <taxon>Cantharellales</taxon>
        <taxon>Ceratobasidiaceae</taxon>
        <taxon>Rhizoctonia</taxon>
    </lineage>
</organism>
<evidence type="ECO:0000313" key="4">
    <source>
        <dbReference type="Proteomes" id="UP000027456"/>
    </source>
</evidence>
<dbReference type="InterPro" id="IPR046496">
    <property type="entry name" value="DUF6589"/>
</dbReference>
<comment type="caution">
    <text evidence="3">The sequence shown here is derived from an EMBL/GenBank/DDBJ whole genome shotgun (WGS) entry which is preliminary data.</text>
</comment>